<sequence length="225" mass="23259">MRTLGIIGAGRLGRVLAALAVAAGYRVVVARSGDPAPIARAIAAIGAEAVTVSDLMAVSDAVVLALPLGRYRTLPAEKMRGTLVIDAMNYWWGADGDRPDLDDPRTSTSELVQRHLAGARVVKGLGHMGYHDMEDEARPAGAPGRKAIAIAGDAAADLDAVSRLIDDLGFDPVIAGPLASGIMLEPGADAFGADVGAEELREILAGFDTSRRGLVVARARRAASS</sequence>
<organism evidence="3 4">
    <name type="scientific">Microbacterium commune</name>
    <dbReference type="NCBI Taxonomy" id="2762219"/>
    <lineage>
        <taxon>Bacteria</taxon>
        <taxon>Bacillati</taxon>
        <taxon>Actinomycetota</taxon>
        <taxon>Actinomycetes</taxon>
        <taxon>Micrococcales</taxon>
        <taxon>Microbacteriaceae</taxon>
        <taxon>Microbacterium</taxon>
    </lineage>
</organism>
<dbReference type="Pfam" id="PF03807">
    <property type="entry name" value="F420_oxidored"/>
    <property type="match status" value="1"/>
</dbReference>
<feature type="domain" description="Pyrroline-5-carboxylate reductase catalytic N-terminal" evidence="2">
    <location>
        <begin position="4"/>
        <end position="90"/>
    </location>
</feature>
<proteinExistence type="predicted"/>
<evidence type="ECO:0000259" key="2">
    <source>
        <dbReference type="Pfam" id="PF03807"/>
    </source>
</evidence>
<dbReference type="PANTHER" id="PTHR14239">
    <property type="entry name" value="DUDULIN-RELATED"/>
    <property type="match status" value="1"/>
</dbReference>
<dbReference type="SUPFAM" id="SSF51735">
    <property type="entry name" value="NAD(P)-binding Rossmann-fold domains"/>
    <property type="match status" value="1"/>
</dbReference>
<dbReference type="InterPro" id="IPR036291">
    <property type="entry name" value="NAD(P)-bd_dom_sf"/>
</dbReference>
<keyword evidence="4" id="KW-1185">Reference proteome</keyword>
<evidence type="ECO:0000313" key="3">
    <source>
        <dbReference type="EMBL" id="MBD8012891.1"/>
    </source>
</evidence>
<protein>
    <submittedName>
        <fullName evidence="3">NAD(P)-binding domain-containing protein</fullName>
    </submittedName>
</protein>
<dbReference type="InterPro" id="IPR051267">
    <property type="entry name" value="STEAP_metalloreductase"/>
</dbReference>
<evidence type="ECO:0000256" key="1">
    <source>
        <dbReference type="ARBA" id="ARBA00023002"/>
    </source>
</evidence>
<evidence type="ECO:0000313" key="4">
    <source>
        <dbReference type="Proteomes" id="UP000611521"/>
    </source>
</evidence>
<name>A0ABR8W844_9MICO</name>
<reference evidence="3 4" key="1">
    <citation type="submission" date="2020-08" db="EMBL/GenBank/DDBJ databases">
        <title>A Genomic Blueprint of the Chicken Gut Microbiome.</title>
        <authorList>
            <person name="Gilroy R."/>
            <person name="Ravi A."/>
            <person name="Getino M."/>
            <person name="Pursley I."/>
            <person name="Horton D.L."/>
            <person name="Alikhan N.-F."/>
            <person name="Baker D."/>
            <person name="Gharbi K."/>
            <person name="Hall N."/>
            <person name="Watson M."/>
            <person name="Adriaenssens E.M."/>
            <person name="Foster-Nyarko E."/>
            <person name="Jarju S."/>
            <person name="Secka A."/>
            <person name="Antonio M."/>
            <person name="Oren A."/>
            <person name="Chaudhuri R."/>
            <person name="La Ragione R.M."/>
            <person name="Hildebrand F."/>
            <person name="Pallen M.J."/>
        </authorList>
    </citation>
    <scope>NUCLEOTIDE SEQUENCE [LARGE SCALE GENOMIC DNA]</scope>
    <source>
        <strain evidence="3 4">Re1</strain>
    </source>
</reference>
<dbReference type="PANTHER" id="PTHR14239:SF10">
    <property type="entry name" value="REDUCTASE"/>
    <property type="match status" value="1"/>
</dbReference>
<dbReference type="EMBL" id="JACSPX010000003">
    <property type="protein sequence ID" value="MBD8012891.1"/>
    <property type="molecule type" value="Genomic_DNA"/>
</dbReference>
<gene>
    <name evidence="3" type="ORF">H9633_11365</name>
</gene>
<dbReference type="Proteomes" id="UP000611521">
    <property type="component" value="Unassembled WGS sequence"/>
</dbReference>
<accession>A0ABR8W844</accession>
<keyword evidence="1" id="KW-0560">Oxidoreductase</keyword>
<dbReference type="Gene3D" id="3.40.50.720">
    <property type="entry name" value="NAD(P)-binding Rossmann-like Domain"/>
    <property type="match status" value="1"/>
</dbReference>
<dbReference type="InterPro" id="IPR028939">
    <property type="entry name" value="P5C_Rdtase_cat_N"/>
</dbReference>
<comment type="caution">
    <text evidence="3">The sequence shown here is derived from an EMBL/GenBank/DDBJ whole genome shotgun (WGS) entry which is preliminary data.</text>
</comment>